<feature type="domain" description="HTH arsR-type" evidence="4">
    <location>
        <begin position="3"/>
        <end position="92"/>
    </location>
</feature>
<dbReference type="Gene3D" id="1.10.10.10">
    <property type="entry name" value="Winged helix-like DNA-binding domain superfamily/Winged helix DNA-binding domain"/>
    <property type="match status" value="1"/>
</dbReference>
<dbReference type="CDD" id="cd00090">
    <property type="entry name" value="HTH_ARSR"/>
    <property type="match status" value="1"/>
</dbReference>
<accession>A0ABQ4KVD1</accession>
<dbReference type="PRINTS" id="PR00778">
    <property type="entry name" value="HTHARSR"/>
</dbReference>
<reference evidence="5 6" key="1">
    <citation type="submission" date="2021-03" db="EMBL/GenBank/DDBJ databases">
        <title>Antimicrobial resistance genes in bacteria isolated from Japanese honey, and their potential for conferring macrolide and lincosamide resistance in the American foulbrood pathogen Paenibacillus larvae.</title>
        <authorList>
            <person name="Okamoto M."/>
            <person name="Kumagai M."/>
            <person name="Kanamori H."/>
            <person name="Takamatsu D."/>
        </authorList>
    </citation>
    <scope>NUCLEOTIDE SEQUENCE [LARGE SCALE GENOMIC DNA]</scope>
    <source>
        <strain evidence="5 6">J6TS1</strain>
    </source>
</reference>
<keyword evidence="1" id="KW-0805">Transcription regulation</keyword>
<evidence type="ECO:0000313" key="6">
    <source>
        <dbReference type="Proteomes" id="UP000680670"/>
    </source>
</evidence>
<dbReference type="NCBIfam" id="NF033788">
    <property type="entry name" value="HTH_metalloreg"/>
    <property type="match status" value="1"/>
</dbReference>
<dbReference type="InterPro" id="IPR051081">
    <property type="entry name" value="HTH_MetalResp_TranReg"/>
</dbReference>
<keyword evidence="3" id="KW-0804">Transcription</keyword>
<evidence type="ECO:0000256" key="3">
    <source>
        <dbReference type="ARBA" id="ARBA00023163"/>
    </source>
</evidence>
<dbReference type="EMBL" id="BORJ01000004">
    <property type="protein sequence ID" value="GIN95930.1"/>
    <property type="molecule type" value="Genomic_DNA"/>
</dbReference>
<dbReference type="PANTHER" id="PTHR33154">
    <property type="entry name" value="TRANSCRIPTIONAL REGULATOR, ARSR FAMILY"/>
    <property type="match status" value="1"/>
</dbReference>
<keyword evidence="2" id="KW-0238">DNA-binding</keyword>
<evidence type="ECO:0000256" key="1">
    <source>
        <dbReference type="ARBA" id="ARBA00023015"/>
    </source>
</evidence>
<proteinExistence type="predicted"/>
<evidence type="ECO:0000256" key="2">
    <source>
        <dbReference type="ARBA" id="ARBA00023125"/>
    </source>
</evidence>
<dbReference type="InterPro" id="IPR036388">
    <property type="entry name" value="WH-like_DNA-bd_sf"/>
</dbReference>
<dbReference type="PROSITE" id="PS50987">
    <property type="entry name" value="HTH_ARSR_2"/>
    <property type="match status" value="1"/>
</dbReference>
<dbReference type="SMART" id="SM00418">
    <property type="entry name" value="HTH_ARSR"/>
    <property type="match status" value="1"/>
</dbReference>
<dbReference type="PANTHER" id="PTHR33154:SF33">
    <property type="entry name" value="TRANSCRIPTIONAL REPRESSOR SDPR"/>
    <property type="match status" value="1"/>
</dbReference>
<organism evidence="5 6">
    <name type="scientific">Siminovitchia terrae</name>
    <name type="common">Bacillus terrae</name>
    <dbReference type="NCBI Taxonomy" id="1914933"/>
    <lineage>
        <taxon>Bacteria</taxon>
        <taxon>Bacillati</taxon>
        <taxon>Bacillota</taxon>
        <taxon>Bacilli</taxon>
        <taxon>Bacillales</taxon>
        <taxon>Bacillaceae</taxon>
        <taxon>Siminovitchia</taxon>
    </lineage>
</organism>
<evidence type="ECO:0000259" key="4">
    <source>
        <dbReference type="PROSITE" id="PS50987"/>
    </source>
</evidence>
<protein>
    <recommendedName>
        <fullName evidence="4">HTH arsR-type domain-containing protein</fullName>
    </recommendedName>
</protein>
<dbReference type="InterPro" id="IPR001845">
    <property type="entry name" value="HTH_ArsR_DNA-bd_dom"/>
</dbReference>
<keyword evidence="6" id="KW-1185">Reference proteome</keyword>
<dbReference type="InterPro" id="IPR036390">
    <property type="entry name" value="WH_DNA-bd_sf"/>
</dbReference>
<name>A0ABQ4KVD1_SIMTE</name>
<gene>
    <name evidence="5" type="ORF">J6TS1_18000</name>
</gene>
<sequence length="92" mass="10554">MKMDNDIKQAIGIFKALGEENRMKITKILVTENNLCCTEISRELESIAGSTLSHHLKILTECGILSTYKDGTYKYYQVDHELLKRFAPFVLE</sequence>
<dbReference type="Pfam" id="PF01022">
    <property type="entry name" value="HTH_5"/>
    <property type="match status" value="1"/>
</dbReference>
<comment type="caution">
    <text evidence="5">The sequence shown here is derived from an EMBL/GenBank/DDBJ whole genome shotgun (WGS) entry which is preliminary data.</text>
</comment>
<dbReference type="InterPro" id="IPR011991">
    <property type="entry name" value="ArsR-like_HTH"/>
</dbReference>
<evidence type="ECO:0000313" key="5">
    <source>
        <dbReference type="EMBL" id="GIN95930.1"/>
    </source>
</evidence>
<dbReference type="Proteomes" id="UP000680670">
    <property type="component" value="Unassembled WGS sequence"/>
</dbReference>
<dbReference type="SUPFAM" id="SSF46785">
    <property type="entry name" value="Winged helix' DNA-binding domain"/>
    <property type="match status" value="1"/>
</dbReference>